<sequence length="241" mass="28042">MSSWTRTSKAQSKIHKERSQPESRHKLGFLEKKKDYKLRAIDYGKKQDTIKALRQKALDRNPDEFYFHMVNSKIVDGKHLETKKKEESTDTQKKLLQSQNLAYVRSKRVGEQKKIERLRASLSSTFAEPNANHIYFASGSEERKELLDHIVTGQIQPGASDEAELAAYVDTRTPQDKVLAKEKKKALKELSQRIAREKELRITEQKLEVRKTLLEKCKPVKISEGTKESPAVYKWTFQRKR</sequence>
<evidence type="ECO:0000256" key="5">
    <source>
        <dbReference type="PIRNR" id="PIRNR015952"/>
    </source>
</evidence>
<comment type="function">
    <text evidence="5">Involved in nucleolar processing of pre-18S ribosomal RNA.</text>
</comment>
<dbReference type="EMBL" id="MTYJ01000006">
    <property type="protein sequence ID" value="OQV24433.1"/>
    <property type="molecule type" value="Genomic_DNA"/>
</dbReference>
<accession>A0A1W0XAB2</accession>
<organism evidence="7 8">
    <name type="scientific">Hypsibius exemplaris</name>
    <name type="common">Freshwater tardigrade</name>
    <dbReference type="NCBI Taxonomy" id="2072580"/>
    <lineage>
        <taxon>Eukaryota</taxon>
        <taxon>Metazoa</taxon>
        <taxon>Ecdysozoa</taxon>
        <taxon>Tardigrada</taxon>
        <taxon>Eutardigrada</taxon>
        <taxon>Parachela</taxon>
        <taxon>Hypsibioidea</taxon>
        <taxon>Hypsibiidae</taxon>
        <taxon>Hypsibius</taxon>
    </lineage>
</organism>
<dbReference type="AlphaFoldDB" id="A0A1W0XAB2"/>
<feature type="compositionally biased region" description="Basic and acidic residues" evidence="6">
    <location>
        <begin position="17"/>
        <end position="27"/>
    </location>
</feature>
<dbReference type="OrthoDB" id="29058at2759"/>
<comment type="caution">
    <text evidence="7">The sequence shown here is derived from an EMBL/GenBank/DDBJ whole genome shotgun (WGS) entry which is preliminary data.</text>
</comment>
<evidence type="ECO:0000313" key="7">
    <source>
        <dbReference type="EMBL" id="OQV24433.1"/>
    </source>
</evidence>
<evidence type="ECO:0000256" key="6">
    <source>
        <dbReference type="SAM" id="MobiDB-lite"/>
    </source>
</evidence>
<dbReference type="GO" id="GO:0032040">
    <property type="term" value="C:small-subunit processome"/>
    <property type="evidence" value="ECO:0007669"/>
    <property type="project" value="UniProtKB-UniRule"/>
</dbReference>
<dbReference type="Proteomes" id="UP000192578">
    <property type="component" value="Unassembled WGS sequence"/>
</dbReference>
<feature type="region of interest" description="Disordered" evidence="6">
    <location>
        <begin position="1"/>
        <end position="27"/>
    </location>
</feature>
<evidence type="ECO:0000256" key="2">
    <source>
        <dbReference type="ARBA" id="ARBA00008105"/>
    </source>
</evidence>
<keyword evidence="8" id="KW-1185">Reference proteome</keyword>
<name>A0A1W0XAB2_HYPEX</name>
<dbReference type="PANTHER" id="PTHR12838">
    <property type="entry name" value="U3 SMALL NUCLEOLAR RNA-ASSOCIATED PROTEIN 11"/>
    <property type="match status" value="1"/>
</dbReference>
<dbReference type="PANTHER" id="PTHR12838:SF0">
    <property type="entry name" value="U3 SMALL NUCLEOLAR RNA-ASSOCIATED PROTEIN 11-RELATED"/>
    <property type="match status" value="1"/>
</dbReference>
<evidence type="ECO:0000256" key="3">
    <source>
        <dbReference type="ARBA" id="ARBA00022552"/>
    </source>
</evidence>
<comment type="similarity">
    <text evidence="2 5">Belongs to the UTP11 family.</text>
</comment>
<keyword evidence="4 5" id="KW-0539">Nucleus</keyword>
<feature type="compositionally biased region" description="Polar residues" evidence="6">
    <location>
        <begin position="1"/>
        <end position="11"/>
    </location>
</feature>
<protein>
    <recommendedName>
        <fullName evidence="5">U3 small nucleolar RNA-associated protein 11</fullName>
        <shortName evidence="5">U3 snoRNA-associated protein 11</shortName>
    </recommendedName>
</protein>
<comment type="subcellular location">
    <subcellularLocation>
        <location evidence="1 5">Nucleus</location>
        <location evidence="1 5">Nucleolus</location>
    </subcellularLocation>
</comment>
<evidence type="ECO:0000256" key="4">
    <source>
        <dbReference type="ARBA" id="ARBA00023242"/>
    </source>
</evidence>
<dbReference type="GO" id="GO:0006364">
    <property type="term" value="P:rRNA processing"/>
    <property type="evidence" value="ECO:0007669"/>
    <property type="project" value="UniProtKB-UniRule"/>
</dbReference>
<evidence type="ECO:0000313" key="8">
    <source>
        <dbReference type="Proteomes" id="UP000192578"/>
    </source>
</evidence>
<comment type="subunit">
    <text evidence="5">Component of the ribosomal small subunit (SSU) processome.</text>
</comment>
<evidence type="ECO:0000256" key="1">
    <source>
        <dbReference type="ARBA" id="ARBA00004604"/>
    </source>
</evidence>
<reference evidence="8" key="1">
    <citation type="submission" date="2017-01" db="EMBL/GenBank/DDBJ databases">
        <title>Comparative genomics of anhydrobiosis in the tardigrade Hypsibius dujardini.</title>
        <authorList>
            <person name="Yoshida Y."/>
            <person name="Koutsovoulos G."/>
            <person name="Laetsch D."/>
            <person name="Stevens L."/>
            <person name="Kumar S."/>
            <person name="Horikawa D."/>
            <person name="Ishino K."/>
            <person name="Komine S."/>
            <person name="Tomita M."/>
            <person name="Blaxter M."/>
            <person name="Arakawa K."/>
        </authorList>
    </citation>
    <scope>NUCLEOTIDE SEQUENCE [LARGE SCALE GENOMIC DNA]</scope>
    <source>
        <strain evidence="8">Z151</strain>
    </source>
</reference>
<dbReference type="InterPro" id="IPR007144">
    <property type="entry name" value="SSU_processome_Utp11"/>
</dbReference>
<gene>
    <name evidence="7" type="ORF">BV898_01497</name>
</gene>
<proteinExistence type="inferred from homology"/>
<dbReference type="Pfam" id="PF03998">
    <property type="entry name" value="Utp11"/>
    <property type="match status" value="1"/>
</dbReference>
<dbReference type="PIRSF" id="PIRSF015952">
    <property type="entry name" value="U3snoRNP11"/>
    <property type="match status" value="1"/>
</dbReference>
<keyword evidence="3 5" id="KW-0698">rRNA processing</keyword>